<dbReference type="Proteomes" id="UP001576784">
    <property type="component" value="Unassembled WGS sequence"/>
</dbReference>
<dbReference type="Gene3D" id="2.40.128.270">
    <property type="match status" value="1"/>
</dbReference>
<dbReference type="InterPro" id="IPR053147">
    <property type="entry name" value="Hsp_HslJ-like"/>
</dbReference>
<dbReference type="Pfam" id="PF03724">
    <property type="entry name" value="META"/>
    <property type="match status" value="1"/>
</dbReference>
<organism evidence="2 3">
    <name type="scientific">Floridaenema flaviceps BLCC-F50</name>
    <dbReference type="NCBI Taxonomy" id="3153642"/>
    <lineage>
        <taxon>Bacteria</taxon>
        <taxon>Bacillati</taxon>
        <taxon>Cyanobacteriota</taxon>
        <taxon>Cyanophyceae</taxon>
        <taxon>Oscillatoriophycideae</taxon>
        <taxon>Aerosakkonematales</taxon>
        <taxon>Aerosakkonemataceae</taxon>
        <taxon>Floridanema</taxon>
        <taxon>Floridanema flaviceps</taxon>
    </lineage>
</organism>
<proteinExistence type="predicted"/>
<name>A0ABV4XU46_9CYAN</name>
<accession>A0ABV4XU46</accession>
<sequence>MNRKTLFIVTLIVGAVGITSINSVVAQQTTKNPTSSLEMAQSSPLKGSWRLGNMALLDLPTPMVPSQELTANFANGRISGSGGCNRFMGSYEIQGDRLTINQLASTFKACEEPIMTQESKYLKALQGAQRFELDDKGQLTIYYQSEQESGVLRFVSKSVRGLW</sequence>
<dbReference type="EMBL" id="JBHFNR010000148">
    <property type="protein sequence ID" value="MFB2895229.1"/>
    <property type="molecule type" value="Genomic_DNA"/>
</dbReference>
<gene>
    <name evidence="2" type="ORF">ACE1CI_20160</name>
</gene>
<protein>
    <submittedName>
        <fullName evidence="2">META domain-containing protein</fullName>
    </submittedName>
</protein>
<dbReference type="InterPro" id="IPR038670">
    <property type="entry name" value="HslJ-like_sf"/>
</dbReference>
<comment type="caution">
    <text evidence="2">The sequence shown here is derived from an EMBL/GenBank/DDBJ whole genome shotgun (WGS) entry which is preliminary data.</text>
</comment>
<keyword evidence="3" id="KW-1185">Reference proteome</keyword>
<feature type="domain" description="DUF306" evidence="1">
    <location>
        <begin position="47"/>
        <end position="147"/>
    </location>
</feature>
<reference evidence="2 3" key="1">
    <citation type="submission" date="2024-09" db="EMBL/GenBank/DDBJ databases">
        <title>Floridaenema gen nov. (Aerosakkonemataceae, Aerosakkonematales ord. nov., Cyanobacteria) from benthic tropical and subtropical fresh waters, with the description of four new species.</title>
        <authorList>
            <person name="Moretto J.A."/>
            <person name="Berthold D.E."/>
            <person name="Lefler F.W."/>
            <person name="Huang I.-S."/>
            <person name="Laughinghouse H. IV."/>
        </authorList>
    </citation>
    <scope>NUCLEOTIDE SEQUENCE [LARGE SCALE GENOMIC DNA]</scope>
    <source>
        <strain evidence="2 3">BLCC-F50</strain>
    </source>
</reference>
<dbReference type="PANTHER" id="PTHR35535">
    <property type="entry name" value="HEAT SHOCK PROTEIN HSLJ"/>
    <property type="match status" value="1"/>
</dbReference>
<dbReference type="PANTHER" id="PTHR35535:SF1">
    <property type="entry name" value="HEAT SHOCK PROTEIN HSLJ"/>
    <property type="match status" value="1"/>
</dbReference>
<evidence type="ECO:0000313" key="3">
    <source>
        <dbReference type="Proteomes" id="UP001576784"/>
    </source>
</evidence>
<dbReference type="RefSeq" id="WP_413264868.1">
    <property type="nucleotide sequence ID" value="NZ_JBHFNR010000148.1"/>
</dbReference>
<evidence type="ECO:0000259" key="1">
    <source>
        <dbReference type="Pfam" id="PF03724"/>
    </source>
</evidence>
<dbReference type="InterPro" id="IPR005184">
    <property type="entry name" value="DUF306_Meta_HslJ"/>
</dbReference>
<evidence type="ECO:0000313" key="2">
    <source>
        <dbReference type="EMBL" id="MFB2895229.1"/>
    </source>
</evidence>